<dbReference type="Gene3D" id="3.10.450.50">
    <property type="match status" value="2"/>
</dbReference>
<evidence type="ECO:0000313" key="3">
    <source>
        <dbReference type="EMBL" id="QEC55609.1"/>
    </source>
</evidence>
<evidence type="ECO:0000259" key="2">
    <source>
        <dbReference type="Pfam" id="PF14534"/>
    </source>
</evidence>
<keyword evidence="1" id="KW-0732">Signal</keyword>
<dbReference type="InterPro" id="IPR032710">
    <property type="entry name" value="NTF2-like_dom_sf"/>
</dbReference>
<dbReference type="SUPFAM" id="SSF54427">
    <property type="entry name" value="NTF2-like"/>
    <property type="match status" value="1"/>
</dbReference>
<dbReference type="EMBL" id="CP042433">
    <property type="protein sequence ID" value="QEC55609.1"/>
    <property type="molecule type" value="Genomic_DNA"/>
</dbReference>
<dbReference type="OrthoDB" id="1119084at2"/>
<gene>
    <name evidence="3" type="ORF">FSB75_06755</name>
</gene>
<reference evidence="3 4" key="1">
    <citation type="journal article" date="2015" name="Int. J. Syst. Evol. Microbiol.">
        <title>Flavisolibacter ginsenosidimutans sp. nov., with ginsenoside-converting activity isolated from soil used for cultivating ginseng.</title>
        <authorList>
            <person name="Zhao Y."/>
            <person name="Liu Q."/>
            <person name="Kang M.S."/>
            <person name="Jin F."/>
            <person name="Yu H."/>
            <person name="Im W.T."/>
        </authorList>
    </citation>
    <scope>NUCLEOTIDE SEQUENCE [LARGE SCALE GENOMIC DNA]</scope>
    <source>
        <strain evidence="3 4">Gsoil 636</strain>
    </source>
</reference>
<feature type="domain" description="DUF4440" evidence="2">
    <location>
        <begin position="39"/>
        <end position="131"/>
    </location>
</feature>
<proteinExistence type="predicted"/>
<dbReference type="Pfam" id="PF14534">
    <property type="entry name" value="DUF4440"/>
    <property type="match status" value="1"/>
</dbReference>
<feature type="signal peptide" evidence="1">
    <location>
        <begin position="1"/>
        <end position="23"/>
    </location>
</feature>
<dbReference type="Proteomes" id="UP000321204">
    <property type="component" value="Chromosome"/>
</dbReference>
<accession>A0A5B8UHK0</accession>
<dbReference type="KEGG" id="fgg:FSB75_06755"/>
<keyword evidence="4" id="KW-1185">Reference proteome</keyword>
<dbReference type="InterPro" id="IPR027843">
    <property type="entry name" value="DUF4440"/>
</dbReference>
<evidence type="ECO:0000256" key="1">
    <source>
        <dbReference type="SAM" id="SignalP"/>
    </source>
</evidence>
<dbReference type="AlphaFoldDB" id="A0A5B8UHK0"/>
<feature type="chain" id="PRO_5022869017" evidence="1">
    <location>
        <begin position="24"/>
        <end position="276"/>
    </location>
</feature>
<sequence length="276" mass="30952">MKQNLFIGLVLLSLFSTAQKPLADEVLNAEKSFAAYSVAHGTKEAFLHFFDSSGVVFEKGKAVNGIETWNKKEAGTGVLNWHPVYGSMAASGDLGFTTGPWTFQQKSVDDSVVARGQYSTVWKKDKSGEWKFVVDLGINKTPAFDDAAYQFSNEAVSFVPGTWNNLLNREEKFIRQTSETDAAQRTKLYEQFLSKKTFFLNRNGNLPVVVLNKLNSALQTLPQKIDYRIDGSGISAAGDLGYVYGTTIVKGKTENYLRIWRREGKEWKLVLETLRY</sequence>
<organism evidence="3 4">
    <name type="scientific">Flavisolibacter ginsenosidimutans</name>
    <dbReference type="NCBI Taxonomy" id="661481"/>
    <lineage>
        <taxon>Bacteria</taxon>
        <taxon>Pseudomonadati</taxon>
        <taxon>Bacteroidota</taxon>
        <taxon>Chitinophagia</taxon>
        <taxon>Chitinophagales</taxon>
        <taxon>Chitinophagaceae</taxon>
        <taxon>Flavisolibacter</taxon>
    </lineage>
</organism>
<evidence type="ECO:0000313" key="4">
    <source>
        <dbReference type="Proteomes" id="UP000321204"/>
    </source>
</evidence>
<protein>
    <submittedName>
        <fullName evidence="3">Nuclear transport factor 2 family protein</fullName>
    </submittedName>
</protein>
<dbReference type="RefSeq" id="WP_146784636.1">
    <property type="nucleotide sequence ID" value="NZ_BAABIO010000002.1"/>
</dbReference>
<name>A0A5B8UHK0_9BACT</name>